<proteinExistence type="predicted"/>
<evidence type="ECO:0000313" key="2">
    <source>
        <dbReference type="EMBL" id="KDS49655.1"/>
    </source>
</evidence>
<keyword evidence="1" id="KW-0812">Transmembrane</keyword>
<protein>
    <submittedName>
        <fullName evidence="2">Putative membrane protein</fullName>
    </submittedName>
</protein>
<dbReference type="AlphaFoldDB" id="A0A078S011"/>
<evidence type="ECO:0000313" key="3">
    <source>
        <dbReference type="Proteomes" id="UP000028013"/>
    </source>
</evidence>
<feature type="transmembrane region" description="Helical" evidence="1">
    <location>
        <begin position="16"/>
        <end position="36"/>
    </location>
</feature>
<gene>
    <name evidence="2" type="ORF">M094_1759</name>
</gene>
<comment type="caution">
    <text evidence="2">The sequence shown here is derived from an EMBL/GenBank/DDBJ whole genome shotgun (WGS) entry which is preliminary data.</text>
</comment>
<keyword evidence="1" id="KW-0472">Membrane</keyword>
<organism evidence="2 3">
    <name type="scientific">Bacteroides uniformis str. 3978 T3 ii</name>
    <dbReference type="NCBI Taxonomy" id="1339349"/>
    <lineage>
        <taxon>Bacteria</taxon>
        <taxon>Pseudomonadati</taxon>
        <taxon>Bacteroidota</taxon>
        <taxon>Bacteroidia</taxon>
        <taxon>Bacteroidales</taxon>
        <taxon>Bacteroidaceae</taxon>
        <taxon>Bacteroides</taxon>
    </lineage>
</organism>
<dbReference type="Proteomes" id="UP000028013">
    <property type="component" value="Unassembled WGS sequence"/>
</dbReference>
<accession>A0A078S011</accession>
<sequence>MQTRYSYPESMLLGSYMHGISSVKALCFFCFVLMLCST</sequence>
<name>A0A078S011_BACUN</name>
<reference evidence="2 3" key="1">
    <citation type="submission" date="2014-04" db="EMBL/GenBank/DDBJ databases">
        <authorList>
            <person name="Sears C."/>
            <person name="Carroll K."/>
            <person name="Sack B.R."/>
            <person name="Qadri F."/>
            <person name="Myers L.L."/>
            <person name="Chung G.-T."/>
            <person name="Escheverria P."/>
            <person name="Fraser C.M."/>
            <person name="Sadzewicz L."/>
            <person name="Shefchek K.A."/>
            <person name="Tallon L."/>
            <person name="Das S.P."/>
            <person name="Daugherty S."/>
            <person name="Mongodin E.F."/>
        </authorList>
    </citation>
    <scope>NUCLEOTIDE SEQUENCE [LARGE SCALE GENOMIC DNA]</scope>
    <source>
        <strain evidence="2 3">3978 T3 ii</strain>
    </source>
</reference>
<keyword evidence="1" id="KW-1133">Transmembrane helix</keyword>
<evidence type="ECO:0000256" key="1">
    <source>
        <dbReference type="SAM" id="Phobius"/>
    </source>
</evidence>
<dbReference type="EMBL" id="JNHN01000175">
    <property type="protein sequence ID" value="KDS49655.1"/>
    <property type="molecule type" value="Genomic_DNA"/>
</dbReference>